<dbReference type="Gene3D" id="3.30.565.10">
    <property type="entry name" value="Histidine kinase-like ATPase, C-terminal domain"/>
    <property type="match status" value="1"/>
</dbReference>
<organism evidence="11 12">
    <name type="scientific">Pseudobdellovibrio exovorus JSS</name>
    <dbReference type="NCBI Taxonomy" id="1184267"/>
    <lineage>
        <taxon>Bacteria</taxon>
        <taxon>Pseudomonadati</taxon>
        <taxon>Bdellovibrionota</taxon>
        <taxon>Bdellovibrionia</taxon>
        <taxon>Bdellovibrionales</taxon>
        <taxon>Pseudobdellovibrionaceae</taxon>
        <taxon>Pseudobdellovibrio</taxon>
    </lineage>
</organism>
<dbReference type="OrthoDB" id="5287847at2"/>
<keyword evidence="5" id="KW-0547">Nucleotide-binding</keyword>
<sequence>MRALICWVFSLFFLKFDENGNYDIRFQLRGDKKVSSEVVLVTLKVSEFSKMYDFRTSSLIYANEFSDLSDSFFWDREIWKNLLSKILEQKPKKVGVTLYFGGNIGQVRLSPNEGHIFRDQRVVWATNSNQPEKLSLPIASRANRSNIANIDTLKDDDGIVRRLIFSSDGVASLAERLQPDPAASVLSGISVINYKGKSLFTEVSLADVLSSDLPKDFFKNKIVLIGTEKSSYSQVQTPLGVFSRHEFWAMATENILTDSFIKKFSSLIYAGFLLALTFLAIVILTRYPQAVALFFLAWLATLTSAFSAWVFDSFYYWIPIVSPVSLFIFIWVLFIGYQALKIEQAHARLQQQQNYLAELEQLKTNFVSLISHDLKTPIAKIQGVLDRVMTQNDLPTELRSDFVSLKDYSEELNRYIQSILKLLRVESRDFKIIKETADINGVIENVIQRLSPLAKSKNIALNLNLEPMFLIEIDVTLMTEVFLNIVENAIKYTPANGHVTIHSYETDSDVCIEIKDSGEGIAPEDQELIWQKFVRGKTQDYKTKGTGLGLYLVKYFIELHGGRISMQSELQKGTSFLVQLPIETHDTDIS</sequence>
<dbReference type="Gene3D" id="1.10.287.130">
    <property type="match status" value="1"/>
</dbReference>
<dbReference type="Proteomes" id="UP000012040">
    <property type="component" value="Chromosome"/>
</dbReference>
<dbReference type="SUPFAM" id="SSF47384">
    <property type="entry name" value="Homodimeric domain of signal transducing histidine kinase"/>
    <property type="match status" value="1"/>
</dbReference>
<gene>
    <name evidence="11" type="ORF">A11Q_926</name>
</gene>
<dbReference type="eggNOG" id="COG4252">
    <property type="taxonomic scope" value="Bacteria"/>
</dbReference>
<dbReference type="KEGG" id="bex:A11Q_926"/>
<keyword evidence="12" id="KW-1185">Reference proteome</keyword>
<evidence type="ECO:0000313" key="11">
    <source>
        <dbReference type="EMBL" id="AGH95142.1"/>
    </source>
</evidence>
<dbReference type="EC" id="2.7.13.3" evidence="2"/>
<dbReference type="EMBL" id="CP003537">
    <property type="protein sequence ID" value="AGH95142.1"/>
    <property type="molecule type" value="Genomic_DNA"/>
</dbReference>
<dbReference type="AlphaFoldDB" id="M4V6Y7"/>
<dbReference type="SMART" id="SM00387">
    <property type="entry name" value="HATPase_c"/>
    <property type="match status" value="1"/>
</dbReference>
<reference evidence="11 12" key="1">
    <citation type="journal article" date="2013" name="ISME J.">
        <title>By their genes ye shall know them: genomic signatures of predatory bacteria.</title>
        <authorList>
            <person name="Pasternak Z."/>
            <person name="Pietrokovski S."/>
            <person name="Rotem O."/>
            <person name="Gophna U."/>
            <person name="Lurie-Weinberger M.N."/>
            <person name="Jurkevitch E."/>
        </authorList>
    </citation>
    <scope>NUCLEOTIDE SEQUENCE [LARGE SCALE GENOMIC DNA]</scope>
    <source>
        <strain evidence="11 12">JSS</strain>
    </source>
</reference>
<keyword evidence="9" id="KW-0472">Membrane</keyword>
<dbReference type="InterPro" id="IPR005467">
    <property type="entry name" value="His_kinase_dom"/>
</dbReference>
<proteinExistence type="predicted"/>
<dbReference type="InterPro" id="IPR036890">
    <property type="entry name" value="HATPase_C_sf"/>
</dbReference>
<dbReference type="RefSeq" id="WP_015469632.1">
    <property type="nucleotide sequence ID" value="NC_020813.1"/>
</dbReference>
<dbReference type="GO" id="GO:0004721">
    <property type="term" value="F:phosphoprotein phosphatase activity"/>
    <property type="evidence" value="ECO:0007669"/>
    <property type="project" value="TreeGrafter"/>
</dbReference>
<evidence type="ECO:0000256" key="6">
    <source>
        <dbReference type="ARBA" id="ARBA00022777"/>
    </source>
</evidence>
<dbReference type="FunFam" id="3.30.565.10:FF:000037">
    <property type="entry name" value="Hybrid sensor histidine kinase/response regulator"/>
    <property type="match status" value="1"/>
</dbReference>
<evidence type="ECO:0000256" key="9">
    <source>
        <dbReference type="SAM" id="Phobius"/>
    </source>
</evidence>
<dbReference type="SMART" id="SM00388">
    <property type="entry name" value="HisKA"/>
    <property type="match status" value="1"/>
</dbReference>
<name>M4V6Y7_9BACT</name>
<evidence type="ECO:0000256" key="3">
    <source>
        <dbReference type="ARBA" id="ARBA00022553"/>
    </source>
</evidence>
<dbReference type="HOGENOM" id="CLU_462080_0_0_7"/>
<feature type="transmembrane region" description="Helical" evidence="9">
    <location>
        <begin position="317"/>
        <end position="340"/>
    </location>
</feature>
<dbReference type="PATRIC" id="fig|1184267.3.peg.941"/>
<dbReference type="InterPro" id="IPR004358">
    <property type="entry name" value="Sig_transdc_His_kin-like_C"/>
</dbReference>
<dbReference type="eggNOG" id="COG2205">
    <property type="taxonomic scope" value="Bacteria"/>
</dbReference>
<protein>
    <recommendedName>
        <fullName evidence="2">histidine kinase</fullName>
        <ecNumber evidence="2">2.7.13.3</ecNumber>
    </recommendedName>
</protein>
<dbReference type="GO" id="GO:0016036">
    <property type="term" value="P:cellular response to phosphate starvation"/>
    <property type="evidence" value="ECO:0007669"/>
    <property type="project" value="TreeGrafter"/>
</dbReference>
<evidence type="ECO:0000259" key="10">
    <source>
        <dbReference type="PROSITE" id="PS50109"/>
    </source>
</evidence>
<accession>M4V6Y7</accession>
<keyword evidence="8" id="KW-0902">Two-component regulatory system</keyword>
<evidence type="ECO:0000256" key="1">
    <source>
        <dbReference type="ARBA" id="ARBA00000085"/>
    </source>
</evidence>
<dbReference type="InterPro" id="IPR003661">
    <property type="entry name" value="HisK_dim/P_dom"/>
</dbReference>
<evidence type="ECO:0000256" key="4">
    <source>
        <dbReference type="ARBA" id="ARBA00022679"/>
    </source>
</evidence>
<dbReference type="STRING" id="1184267.A11Q_926"/>
<dbReference type="InterPro" id="IPR036097">
    <property type="entry name" value="HisK_dim/P_sf"/>
</dbReference>
<dbReference type="GO" id="GO:0005524">
    <property type="term" value="F:ATP binding"/>
    <property type="evidence" value="ECO:0007669"/>
    <property type="project" value="UniProtKB-KW"/>
</dbReference>
<dbReference type="CDD" id="cd00075">
    <property type="entry name" value="HATPase"/>
    <property type="match status" value="1"/>
</dbReference>
<dbReference type="Pfam" id="PF05226">
    <property type="entry name" value="CHASE2"/>
    <property type="match status" value="1"/>
</dbReference>
<feature type="transmembrane region" description="Helical" evidence="9">
    <location>
        <begin position="291"/>
        <end position="311"/>
    </location>
</feature>
<keyword evidence="7" id="KW-0067">ATP-binding</keyword>
<dbReference type="Pfam" id="PF00512">
    <property type="entry name" value="HisKA"/>
    <property type="match status" value="1"/>
</dbReference>
<evidence type="ECO:0000256" key="5">
    <source>
        <dbReference type="ARBA" id="ARBA00022741"/>
    </source>
</evidence>
<comment type="catalytic activity">
    <reaction evidence="1">
        <text>ATP + protein L-histidine = ADP + protein N-phospho-L-histidine.</text>
        <dbReference type="EC" id="2.7.13.3"/>
    </reaction>
</comment>
<keyword evidence="9" id="KW-1133">Transmembrane helix</keyword>
<dbReference type="PANTHER" id="PTHR45453:SF1">
    <property type="entry name" value="PHOSPHATE REGULON SENSOR PROTEIN PHOR"/>
    <property type="match status" value="1"/>
</dbReference>
<evidence type="ECO:0000256" key="7">
    <source>
        <dbReference type="ARBA" id="ARBA00022840"/>
    </source>
</evidence>
<dbReference type="InterPro" id="IPR007890">
    <property type="entry name" value="CHASE2"/>
</dbReference>
<keyword evidence="4" id="KW-0808">Transferase</keyword>
<feature type="transmembrane region" description="Helical" evidence="9">
    <location>
        <begin position="266"/>
        <end position="284"/>
    </location>
</feature>
<keyword evidence="9" id="KW-0812">Transmembrane</keyword>
<dbReference type="SMART" id="SM01080">
    <property type="entry name" value="CHASE2"/>
    <property type="match status" value="1"/>
</dbReference>
<dbReference type="GO" id="GO:0000155">
    <property type="term" value="F:phosphorelay sensor kinase activity"/>
    <property type="evidence" value="ECO:0007669"/>
    <property type="project" value="InterPro"/>
</dbReference>
<dbReference type="InterPro" id="IPR050351">
    <property type="entry name" value="BphY/WalK/GraS-like"/>
</dbReference>
<dbReference type="Pfam" id="PF02518">
    <property type="entry name" value="HATPase_c"/>
    <property type="match status" value="1"/>
</dbReference>
<evidence type="ECO:0000313" key="12">
    <source>
        <dbReference type="Proteomes" id="UP000012040"/>
    </source>
</evidence>
<dbReference type="PRINTS" id="PR00344">
    <property type="entry name" value="BCTRLSENSOR"/>
</dbReference>
<feature type="domain" description="Histidine kinase" evidence="10">
    <location>
        <begin position="369"/>
        <end position="584"/>
    </location>
</feature>
<dbReference type="SUPFAM" id="SSF55874">
    <property type="entry name" value="ATPase domain of HSP90 chaperone/DNA topoisomerase II/histidine kinase"/>
    <property type="match status" value="1"/>
</dbReference>
<evidence type="ECO:0000256" key="8">
    <source>
        <dbReference type="ARBA" id="ARBA00023012"/>
    </source>
</evidence>
<dbReference type="PROSITE" id="PS50109">
    <property type="entry name" value="HIS_KIN"/>
    <property type="match status" value="1"/>
</dbReference>
<keyword evidence="3" id="KW-0597">Phosphoprotein</keyword>
<dbReference type="InterPro" id="IPR003594">
    <property type="entry name" value="HATPase_dom"/>
</dbReference>
<evidence type="ECO:0000256" key="2">
    <source>
        <dbReference type="ARBA" id="ARBA00012438"/>
    </source>
</evidence>
<dbReference type="GO" id="GO:0005886">
    <property type="term" value="C:plasma membrane"/>
    <property type="evidence" value="ECO:0007669"/>
    <property type="project" value="TreeGrafter"/>
</dbReference>
<keyword evidence="6 11" id="KW-0418">Kinase</keyword>
<dbReference type="CDD" id="cd00082">
    <property type="entry name" value="HisKA"/>
    <property type="match status" value="1"/>
</dbReference>
<dbReference type="PANTHER" id="PTHR45453">
    <property type="entry name" value="PHOSPHATE REGULON SENSOR PROTEIN PHOR"/>
    <property type="match status" value="1"/>
</dbReference>